<dbReference type="PATRIC" id="fig|217031.6.peg.1621"/>
<keyword evidence="2" id="KW-1185">Reference proteome</keyword>
<comment type="caution">
    <text evidence="1">The sequence shown here is derived from an EMBL/GenBank/DDBJ whole genome shotgun (WGS) entry which is preliminary data.</text>
</comment>
<proteinExistence type="predicted"/>
<accession>A0A177ZXN7</accession>
<dbReference type="RefSeq" id="WP_064467915.1">
    <property type="nucleotide sequence ID" value="NZ_LDJR01000034.1"/>
</dbReference>
<dbReference type="Proteomes" id="UP000077881">
    <property type="component" value="Unassembled WGS sequence"/>
</dbReference>
<dbReference type="EMBL" id="LDJR01000034">
    <property type="protein sequence ID" value="OAK72696.1"/>
    <property type="molecule type" value="Genomic_DNA"/>
</dbReference>
<organism evidence="1 2">
    <name type="scientific">Lederbergia galactosidilytica</name>
    <dbReference type="NCBI Taxonomy" id="217031"/>
    <lineage>
        <taxon>Bacteria</taxon>
        <taxon>Bacillati</taxon>
        <taxon>Bacillota</taxon>
        <taxon>Bacilli</taxon>
        <taxon>Bacillales</taxon>
        <taxon>Bacillaceae</taxon>
        <taxon>Lederbergia</taxon>
    </lineage>
</organism>
<reference evidence="1 2" key="1">
    <citation type="submission" date="2015-05" db="EMBL/GenBank/DDBJ databases">
        <title>Comparison of genome.</title>
        <authorList>
            <person name="Zheng Z."/>
            <person name="Sun M."/>
        </authorList>
    </citation>
    <scope>NUCLEOTIDE SEQUENCE [LARGE SCALE GENOMIC DNA]</scope>
    <source>
        <strain evidence="1 2">G25-74</strain>
    </source>
</reference>
<evidence type="ECO:0000313" key="1">
    <source>
        <dbReference type="EMBL" id="OAK72696.1"/>
    </source>
</evidence>
<protein>
    <submittedName>
        <fullName evidence="1">Uncharacterized protein</fullName>
    </submittedName>
</protein>
<name>A0A177ZXN7_9BACI</name>
<dbReference type="OrthoDB" id="2943035at2"/>
<sequence>MIKLEVSTHGSERFEVEVEDYNAESLSEQLNDSDINTVALGDLVISRINVKSVKPVQEEGINY</sequence>
<evidence type="ECO:0000313" key="2">
    <source>
        <dbReference type="Proteomes" id="UP000077881"/>
    </source>
</evidence>
<dbReference type="STRING" id="217031.ABB05_07520"/>
<dbReference type="AlphaFoldDB" id="A0A177ZXN7"/>
<gene>
    <name evidence="1" type="ORF">ABB05_07520</name>
</gene>